<feature type="binding site" evidence="4">
    <location>
        <position position="286"/>
    </location>
    <ligand>
        <name>allantoate</name>
        <dbReference type="ChEBI" id="CHEBI:17536"/>
    </ligand>
</feature>
<feature type="binding site" evidence="3">
    <location>
        <position position="202"/>
    </location>
    <ligand>
        <name>Zn(2+)</name>
        <dbReference type="ChEBI" id="CHEBI:29105"/>
        <label>1</label>
    </ligand>
</feature>
<dbReference type="OrthoDB" id="9808195at2"/>
<feature type="binding site" evidence="4">
    <location>
        <position position="299"/>
    </location>
    <ligand>
        <name>allantoate</name>
        <dbReference type="ChEBI" id="CHEBI:17536"/>
    </ligand>
</feature>
<feature type="binding site" evidence="3">
    <location>
        <position position="102"/>
    </location>
    <ligand>
        <name>Zn(2+)</name>
        <dbReference type="ChEBI" id="CHEBI:29105"/>
        <label>2</label>
    </ligand>
</feature>
<feature type="domain" description="Peptidase M20 dimerisation" evidence="5">
    <location>
        <begin position="224"/>
        <end position="323"/>
    </location>
</feature>
<evidence type="ECO:0000259" key="5">
    <source>
        <dbReference type="Pfam" id="PF07687"/>
    </source>
</evidence>
<dbReference type="InterPro" id="IPR002933">
    <property type="entry name" value="Peptidase_M20"/>
</dbReference>
<feature type="binding site" evidence="3">
    <location>
        <position position="393"/>
    </location>
    <ligand>
        <name>Zn(2+)</name>
        <dbReference type="ChEBI" id="CHEBI:29105"/>
        <label>2</label>
    </ligand>
</feature>
<feature type="binding site" evidence="3">
    <location>
        <position position="91"/>
    </location>
    <ligand>
        <name>Zn(2+)</name>
        <dbReference type="ChEBI" id="CHEBI:29105"/>
        <label>1</label>
    </ligand>
</feature>
<dbReference type="GO" id="GO:0046872">
    <property type="term" value="F:metal ion binding"/>
    <property type="evidence" value="ECO:0007669"/>
    <property type="project" value="UniProtKB-KW"/>
</dbReference>
<feature type="binding site" evidence="4">
    <location>
        <position position="227"/>
    </location>
    <ligand>
        <name>allantoate</name>
        <dbReference type="ChEBI" id="CHEBI:17536"/>
    </ligand>
</feature>
<evidence type="ECO:0000313" key="7">
    <source>
        <dbReference type="Proteomes" id="UP000321089"/>
    </source>
</evidence>
<keyword evidence="3" id="KW-0862">Zinc</keyword>
<dbReference type="PIRSF" id="PIRSF001235">
    <property type="entry name" value="Amidase_carbamoylase"/>
    <property type="match status" value="1"/>
</dbReference>
<keyword evidence="2 6" id="KW-0378">Hydrolase</keyword>
<dbReference type="Pfam" id="PF07687">
    <property type="entry name" value="M20_dimer"/>
    <property type="match status" value="1"/>
</dbReference>
<dbReference type="GO" id="GO:0016813">
    <property type="term" value="F:hydrolase activity, acting on carbon-nitrogen (but not peptide) bonds, in linear amidines"/>
    <property type="evidence" value="ECO:0007669"/>
    <property type="project" value="InterPro"/>
</dbReference>
<feature type="binding site" evidence="3">
    <location>
        <position position="137"/>
    </location>
    <ligand>
        <name>Zn(2+)</name>
        <dbReference type="ChEBI" id="CHEBI:29105"/>
        <label>2</label>
    </ligand>
</feature>
<proteinExistence type="inferred from homology"/>
<protein>
    <submittedName>
        <fullName evidence="6">Zn-dependent hydrolase</fullName>
    </submittedName>
</protein>
<comment type="cofactor">
    <cofactor evidence="3">
        <name>Zn(2+)</name>
        <dbReference type="ChEBI" id="CHEBI:29105"/>
    </cofactor>
    <text evidence="3">Binds 2 Zn(2+) ions per subunit.</text>
</comment>
<feature type="binding site" evidence="3">
    <location>
        <position position="102"/>
    </location>
    <ligand>
        <name>Zn(2+)</name>
        <dbReference type="ChEBI" id="CHEBI:29105"/>
        <label>1</label>
    </ligand>
</feature>
<organism evidence="6 7">
    <name type="scientific">Clostridium butyricum</name>
    <dbReference type="NCBI Taxonomy" id="1492"/>
    <lineage>
        <taxon>Bacteria</taxon>
        <taxon>Bacillati</taxon>
        <taxon>Bacillota</taxon>
        <taxon>Clostridia</taxon>
        <taxon>Eubacteriales</taxon>
        <taxon>Clostridiaceae</taxon>
        <taxon>Clostridium</taxon>
    </lineage>
</organism>
<evidence type="ECO:0000256" key="3">
    <source>
        <dbReference type="PIRSR" id="PIRSR001235-1"/>
    </source>
</evidence>
<evidence type="ECO:0000256" key="1">
    <source>
        <dbReference type="ARBA" id="ARBA00006153"/>
    </source>
</evidence>
<gene>
    <name evidence="6" type="ORF">CBU02nite_24320</name>
</gene>
<reference evidence="6 7" key="1">
    <citation type="submission" date="2019-07" db="EMBL/GenBank/DDBJ databases">
        <title>Whole genome shotgun sequence of Clostridium butyricum NBRC 3858.</title>
        <authorList>
            <person name="Hosoyama A."/>
            <person name="Uohara A."/>
            <person name="Ohji S."/>
            <person name="Ichikawa N."/>
        </authorList>
    </citation>
    <scope>NUCLEOTIDE SEQUENCE [LARGE SCALE GENOMIC DNA]</scope>
    <source>
        <strain evidence="6 7">NBRC 3858</strain>
    </source>
</reference>
<dbReference type="RefSeq" id="WP_058372043.1">
    <property type="nucleotide sequence ID" value="NZ_BTGE01000001.1"/>
</dbReference>
<dbReference type="PANTHER" id="PTHR32494:SF5">
    <property type="entry name" value="ALLANTOATE AMIDOHYDROLASE"/>
    <property type="match status" value="1"/>
</dbReference>
<evidence type="ECO:0000313" key="6">
    <source>
        <dbReference type="EMBL" id="GEQ21926.1"/>
    </source>
</evidence>
<dbReference type="Proteomes" id="UP000321089">
    <property type="component" value="Unassembled WGS sequence"/>
</dbReference>
<dbReference type="SUPFAM" id="SSF55031">
    <property type="entry name" value="Bacterial exopeptidase dimerisation domain"/>
    <property type="match status" value="1"/>
</dbReference>
<dbReference type="SUPFAM" id="SSF53187">
    <property type="entry name" value="Zn-dependent exopeptidases"/>
    <property type="match status" value="1"/>
</dbReference>
<dbReference type="InterPro" id="IPR010158">
    <property type="entry name" value="Amidase_Cbmase"/>
</dbReference>
<accession>A0A3R9EAK2</accession>
<sequence>MLMSLKKGIYSYNEEIIVSNIKKHLDNLKEFTSTKGYGVTRLPFTKEAKQAVSYLENEMKKIGLKTRVDESGAIIGRLEGKKEKTIIIGSHYDSVSYGGSFDGIAGIVCGMEVAKLIIENNIYPEYSLEVIGTNDEEGARFSSGFFSSKAMIGELNINLLKSLKDCNDISIYDAMKDYGLNPENIHYAQRDLNNIRSFLEIHIEQGPVLENHRCSIGIVDTIVGMKRGIVTIKGREDHAGTTPMDMRIDAVEIASKVICKISDIARKYKDAVATVGYIETMPNAINTIAKEVKFSLDIRSTNSIVNKKILSEIIENLNEITVKHNTIYTFDTTLQVEPVHMNKYIRSIIEECCNKRKFSYEHIVSGAGHDSLPIGRVIDTGMIFVPSKGGRSHCKDEFTDYEYLMQAVIIATDVICNTD</sequence>
<dbReference type="EMBL" id="BKBC01000036">
    <property type="protein sequence ID" value="GEQ21926.1"/>
    <property type="molecule type" value="Genomic_DNA"/>
</dbReference>
<name>A0A3R9EAK2_CLOBU</name>
<evidence type="ECO:0000256" key="2">
    <source>
        <dbReference type="ARBA" id="ARBA00022801"/>
    </source>
</evidence>
<keyword evidence="3" id="KW-0479">Metal-binding</keyword>
<dbReference type="CDD" id="cd03884">
    <property type="entry name" value="M20_bAS"/>
    <property type="match status" value="1"/>
</dbReference>
<dbReference type="InterPro" id="IPR011650">
    <property type="entry name" value="Peptidase_M20_dimer"/>
</dbReference>
<dbReference type="NCBIfam" id="NF006771">
    <property type="entry name" value="PRK09290.1-5"/>
    <property type="match status" value="1"/>
</dbReference>
<evidence type="ECO:0000256" key="4">
    <source>
        <dbReference type="PIRSR" id="PIRSR001235-2"/>
    </source>
</evidence>
<dbReference type="Pfam" id="PF01546">
    <property type="entry name" value="Peptidase_M20"/>
    <property type="match status" value="1"/>
</dbReference>
<comment type="similarity">
    <text evidence="1">Belongs to the peptidase M20 family.</text>
</comment>
<dbReference type="PANTHER" id="PTHR32494">
    <property type="entry name" value="ALLANTOATE DEIMINASE-RELATED"/>
    <property type="match status" value="1"/>
</dbReference>
<dbReference type="Gene3D" id="3.40.630.10">
    <property type="entry name" value="Zn peptidases"/>
    <property type="match status" value="1"/>
</dbReference>
<comment type="caution">
    <text evidence="6">The sequence shown here is derived from an EMBL/GenBank/DDBJ whole genome shotgun (WGS) entry which is preliminary data.</text>
</comment>
<dbReference type="KEGG" id="cbut:ATN24_19520"/>
<dbReference type="AlphaFoldDB" id="A0A3R9EAK2"/>
<dbReference type="InterPro" id="IPR036264">
    <property type="entry name" value="Bact_exopeptidase_dim_dom"/>
</dbReference>
<dbReference type="Gene3D" id="3.30.70.360">
    <property type="match status" value="1"/>
</dbReference>
<dbReference type="NCBIfam" id="TIGR01879">
    <property type="entry name" value="hydantase"/>
    <property type="match status" value="1"/>
</dbReference>